<name>A0A8X6XW26_9ARAC</name>
<dbReference type="EMBL" id="BMAV01013383">
    <property type="protein sequence ID" value="GFY61040.1"/>
    <property type="molecule type" value="Genomic_DNA"/>
</dbReference>
<feature type="compositionally biased region" description="Acidic residues" evidence="1">
    <location>
        <begin position="64"/>
        <end position="75"/>
    </location>
</feature>
<accession>A0A8X6XW26</accession>
<organism evidence="2 3">
    <name type="scientific">Trichonephila inaurata madagascariensis</name>
    <dbReference type="NCBI Taxonomy" id="2747483"/>
    <lineage>
        <taxon>Eukaryota</taxon>
        <taxon>Metazoa</taxon>
        <taxon>Ecdysozoa</taxon>
        <taxon>Arthropoda</taxon>
        <taxon>Chelicerata</taxon>
        <taxon>Arachnida</taxon>
        <taxon>Araneae</taxon>
        <taxon>Araneomorphae</taxon>
        <taxon>Entelegynae</taxon>
        <taxon>Araneoidea</taxon>
        <taxon>Nephilidae</taxon>
        <taxon>Trichonephila</taxon>
        <taxon>Trichonephila inaurata</taxon>
    </lineage>
</organism>
<proteinExistence type="predicted"/>
<evidence type="ECO:0000313" key="2">
    <source>
        <dbReference type="EMBL" id="GFY61040.1"/>
    </source>
</evidence>
<dbReference type="AlphaFoldDB" id="A0A8X6XW26"/>
<feature type="compositionally biased region" description="Basic and acidic residues" evidence="1">
    <location>
        <begin position="76"/>
        <end position="89"/>
    </location>
</feature>
<reference evidence="2" key="1">
    <citation type="submission" date="2020-08" db="EMBL/GenBank/DDBJ databases">
        <title>Multicomponent nature underlies the extraordinary mechanical properties of spider dragline silk.</title>
        <authorList>
            <person name="Kono N."/>
            <person name="Nakamura H."/>
            <person name="Mori M."/>
            <person name="Yoshida Y."/>
            <person name="Ohtoshi R."/>
            <person name="Malay A.D."/>
            <person name="Moran D.A.P."/>
            <person name="Tomita M."/>
            <person name="Numata K."/>
            <person name="Arakawa K."/>
        </authorList>
    </citation>
    <scope>NUCLEOTIDE SEQUENCE</scope>
</reference>
<dbReference type="Proteomes" id="UP000886998">
    <property type="component" value="Unassembled WGS sequence"/>
</dbReference>
<gene>
    <name evidence="2" type="ORF">TNIN_445081</name>
</gene>
<protein>
    <submittedName>
        <fullName evidence="2">Uncharacterized protein</fullName>
    </submittedName>
</protein>
<keyword evidence="3" id="KW-1185">Reference proteome</keyword>
<feature type="region of interest" description="Disordered" evidence="1">
    <location>
        <begin position="58"/>
        <end position="89"/>
    </location>
</feature>
<sequence>MEIEYFSDLLNTNHPTRSIHKTEQSKTNIQELPPTLEEVVVIEIPSLIGTMKHKFTTKRKWAAESDDSDDDIVSSDDEKNSRFKKPCSD</sequence>
<evidence type="ECO:0000313" key="3">
    <source>
        <dbReference type="Proteomes" id="UP000886998"/>
    </source>
</evidence>
<evidence type="ECO:0000256" key="1">
    <source>
        <dbReference type="SAM" id="MobiDB-lite"/>
    </source>
</evidence>
<comment type="caution">
    <text evidence="2">The sequence shown here is derived from an EMBL/GenBank/DDBJ whole genome shotgun (WGS) entry which is preliminary data.</text>
</comment>